<comment type="caution">
    <text evidence="3">The sequence shown here is derived from an EMBL/GenBank/DDBJ whole genome shotgun (WGS) entry which is preliminary data.</text>
</comment>
<feature type="domain" description="RNase H type-1" evidence="2">
    <location>
        <begin position="6"/>
        <end position="81"/>
    </location>
</feature>
<dbReference type="EMBL" id="JAJFAZ020000008">
    <property type="protein sequence ID" value="KAI5313163.1"/>
    <property type="molecule type" value="Genomic_DNA"/>
</dbReference>
<dbReference type="InterPro" id="IPR036397">
    <property type="entry name" value="RNaseH_sf"/>
</dbReference>
<keyword evidence="4" id="KW-1185">Reference proteome</keyword>
<dbReference type="AlphaFoldDB" id="A0AAD4YLW0"/>
<dbReference type="GO" id="GO:0003676">
    <property type="term" value="F:nucleic acid binding"/>
    <property type="evidence" value="ECO:0007669"/>
    <property type="project" value="InterPro"/>
</dbReference>
<evidence type="ECO:0000313" key="3">
    <source>
        <dbReference type="EMBL" id="KAI5313163.1"/>
    </source>
</evidence>
<feature type="signal peptide" evidence="1">
    <location>
        <begin position="1"/>
        <end position="20"/>
    </location>
</feature>
<dbReference type="PANTHER" id="PTHR48475:SF1">
    <property type="entry name" value="RNASE H TYPE-1 DOMAIN-CONTAINING PROTEIN"/>
    <property type="match status" value="1"/>
</dbReference>
<dbReference type="GO" id="GO:0004523">
    <property type="term" value="F:RNA-DNA hybrid ribonuclease activity"/>
    <property type="evidence" value="ECO:0007669"/>
    <property type="project" value="InterPro"/>
</dbReference>
<dbReference type="Proteomes" id="UP001054821">
    <property type="component" value="Chromosome 8"/>
</dbReference>
<accession>A0AAD4YLW0</accession>
<evidence type="ECO:0000313" key="4">
    <source>
        <dbReference type="Proteomes" id="UP001054821"/>
    </source>
</evidence>
<evidence type="ECO:0000256" key="1">
    <source>
        <dbReference type="SAM" id="SignalP"/>
    </source>
</evidence>
<feature type="chain" id="PRO_5042233460" description="RNase H type-1 domain-containing protein" evidence="1">
    <location>
        <begin position="21"/>
        <end position="167"/>
    </location>
</feature>
<dbReference type="SUPFAM" id="SSF53098">
    <property type="entry name" value="Ribonuclease H-like"/>
    <property type="match status" value="1"/>
</dbReference>
<evidence type="ECO:0000259" key="2">
    <source>
        <dbReference type="Pfam" id="PF13456"/>
    </source>
</evidence>
<proteinExistence type="predicted"/>
<gene>
    <name evidence="3" type="ORF">L3X38_042337</name>
</gene>
<reference evidence="3 4" key="1">
    <citation type="journal article" date="2022" name="G3 (Bethesda)">
        <title>Whole-genome sequence and methylome profiling of the almond [Prunus dulcis (Mill.) D.A. Webb] cultivar 'Nonpareil'.</title>
        <authorList>
            <person name="D'Amico-Willman K.M."/>
            <person name="Ouma W.Z."/>
            <person name="Meulia T."/>
            <person name="Sideli G.M."/>
            <person name="Gradziel T.M."/>
            <person name="Fresnedo-Ramirez J."/>
        </authorList>
    </citation>
    <scope>NUCLEOTIDE SEQUENCE [LARGE SCALE GENOMIC DNA]</scope>
    <source>
        <strain evidence="3">Clone GOH B32 T37-40</strain>
    </source>
</reference>
<dbReference type="InterPro" id="IPR012337">
    <property type="entry name" value="RNaseH-like_sf"/>
</dbReference>
<sequence length="167" mass="19391">MKRLTLIIGLEILLELNVKTVDILRDSQLVLKQIAGEYKCINPQLASYLVAAHNLLQEFTDATWEYIPRDENFAANEMAHLASIQFQNSCSEHLFQVKKRSLPLVITRGMDVDIHPVDLSKPDWRSPIIRYLQYPELHVEHKTRTLALNYLLWNGELVWPSKDDLLL</sequence>
<dbReference type="InterPro" id="IPR002156">
    <property type="entry name" value="RNaseH_domain"/>
</dbReference>
<keyword evidence="1" id="KW-0732">Signal</keyword>
<protein>
    <recommendedName>
        <fullName evidence="2">RNase H type-1 domain-containing protein</fullName>
    </recommendedName>
</protein>
<organism evidence="3 4">
    <name type="scientific">Prunus dulcis</name>
    <name type="common">Almond</name>
    <name type="synonym">Amygdalus dulcis</name>
    <dbReference type="NCBI Taxonomy" id="3755"/>
    <lineage>
        <taxon>Eukaryota</taxon>
        <taxon>Viridiplantae</taxon>
        <taxon>Streptophyta</taxon>
        <taxon>Embryophyta</taxon>
        <taxon>Tracheophyta</taxon>
        <taxon>Spermatophyta</taxon>
        <taxon>Magnoliopsida</taxon>
        <taxon>eudicotyledons</taxon>
        <taxon>Gunneridae</taxon>
        <taxon>Pentapetalae</taxon>
        <taxon>rosids</taxon>
        <taxon>fabids</taxon>
        <taxon>Rosales</taxon>
        <taxon>Rosaceae</taxon>
        <taxon>Amygdaloideae</taxon>
        <taxon>Amygdaleae</taxon>
        <taxon>Prunus</taxon>
    </lineage>
</organism>
<dbReference type="PANTHER" id="PTHR48475">
    <property type="entry name" value="RIBONUCLEASE H"/>
    <property type="match status" value="1"/>
</dbReference>
<dbReference type="Gene3D" id="3.30.420.10">
    <property type="entry name" value="Ribonuclease H-like superfamily/Ribonuclease H"/>
    <property type="match status" value="1"/>
</dbReference>
<name>A0AAD4YLW0_PRUDU</name>
<dbReference type="Pfam" id="PF13456">
    <property type="entry name" value="RVT_3"/>
    <property type="match status" value="1"/>
</dbReference>